<feature type="compositionally biased region" description="Basic and acidic residues" evidence="2">
    <location>
        <begin position="209"/>
        <end position="225"/>
    </location>
</feature>
<proteinExistence type="predicted"/>
<dbReference type="Pfam" id="PF20918">
    <property type="entry name" value="SPOCS_spoVID-N"/>
    <property type="match status" value="1"/>
</dbReference>
<dbReference type="SMART" id="SM00257">
    <property type="entry name" value="LysM"/>
    <property type="match status" value="1"/>
</dbReference>
<dbReference type="Pfam" id="PF01476">
    <property type="entry name" value="LysM"/>
    <property type="match status" value="1"/>
</dbReference>
<feature type="coiled-coil region" evidence="1">
    <location>
        <begin position="273"/>
        <end position="303"/>
    </location>
</feature>
<protein>
    <submittedName>
        <fullName evidence="4">Stage VI sporulation protein D</fullName>
    </submittedName>
</protein>
<dbReference type="AlphaFoldDB" id="A0A4Y7WQX8"/>
<organism evidence="4 5">
    <name type="scientific">Shouchella lehensis</name>
    <dbReference type="NCBI Taxonomy" id="300825"/>
    <lineage>
        <taxon>Bacteria</taxon>
        <taxon>Bacillati</taxon>
        <taxon>Bacillota</taxon>
        <taxon>Bacilli</taxon>
        <taxon>Bacillales</taxon>
        <taxon>Bacillaceae</taxon>
        <taxon>Shouchella</taxon>
    </lineage>
</organism>
<dbReference type="Proteomes" id="UP000298210">
    <property type="component" value="Unassembled WGS sequence"/>
</dbReference>
<comment type="caution">
    <text evidence="4">The sequence shown here is derived from an EMBL/GenBank/DDBJ whole genome shotgun (WGS) entry which is preliminary data.</text>
</comment>
<dbReference type="PROSITE" id="PS51782">
    <property type="entry name" value="LYSM"/>
    <property type="match status" value="1"/>
</dbReference>
<evidence type="ECO:0000313" key="4">
    <source>
        <dbReference type="EMBL" id="TES51025.1"/>
    </source>
</evidence>
<evidence type="ECO:0000256" key="2">
    <source>
        <dbReference type="SAM" id="MobiDB-lite"/>
    </source>
</evidence>
<sequence>MTDDGEEGGIKLSQEQSSALTFSIEDSVWLNKGQQIDEIIGMSLTPEISVKQMDDHVTIQGGLRFIGEYKMVEERQEEVEEEEDASFTALSDFRHSGDIQTETEAGAGQIEHVFPIDITIPMTRIQHVDDIYVEVSSFDYDLPEKSCIQLTADVSISGVKSDEQQREIELVDSEYKYDVVEDENNPEEPEHTEETAFQFEAYQSDEAVEESHSYEEQGTEERSEQELAYHQRSMEQDIVETFTQSNWQEEETDAEDIATVSDLNDDASPAYRYLTETSEMNELEDQIDEVEEVTEQVGKSERDSASYLTSMLRNEDEQFSRWKMCIIQEEETLQVIADRYELSTSQLTRYNNLDSEKVEEGQIIYIPSKGK</sequence>
<dbReference type="SUPFAM" id="SSF54106">
    <property type="entry name" value="LysM domain"/>
    <property type="match status" value="1"/>
</dbReference>
<dbReference type="EMBL" id="SNUX01000001">
    <property type="protein sequence ID" value="TES51025.1"/>
    <property type="molecule type" value="Genomic_DNA"/>
</dbReference>
<accession>A0A4Y7WQX8</accession>
<dbReference type="InterPro" id="IPR018392">
    <property type="entry name" value="LysM"/>
</dbReference>
<reference evidence="4 5" key="1">
    <citation type="submission" date="2019-03" db="EMBL/GenBank/DDBJ databases">
        <authorList>
            <person name="Liu G."/>
        </authorList>
    </citation>
    <scope>NUCLEOTIDE SEQUENCE [LARGE SCALE GENOMIC DNA]</scope>
    <source>
        <strain evidence="4 5">DSM 19099</strain>
    </source>
</reference>
<evidence type="ECO:0000256" key="1">
    <source>
        <dbReference type="SAM" id="Coils"/>
    </source>
</evidence>
<name>A0A4Y7WQX8_9BACI</name>
<dbReference type="CDD" id="cd00118">
    <property type="entry name" value="LysM"/>
    <property type="match status" value="1"/>
</dbReference>
<dbReference type="Gene3D" id="3.10.350.10">
    <property type="entry name" value="LysM domain"/>
    <property type="match status" value="1"/>
</dbReference>
<dbReference type="InterPro" id="IPR048862">
    <property type="entry name" value="SPOCS_spoVID_N"/>
</dbReference>
<keyword evidence="1" id="KW-0175">Coiled coil</keyword>
<dbReference type="InterPro" id="IPR014256">
    <property type="entry name" value="Spore_VI_D"/>
</dbReference>
<dbReference type="InterPro" id="IPR036779">
    <property type="entry name" value="LysM_dom_sf"/>
</dbReference>
<feature type="domain" description="LysM" evidence="3">
    <location>
        <begin position="323"/>
        <end position="366"/>
    </location>
</feature>
<dbReference type="NCBIfam" id="TIGR02907">
    <property type="entry name" value="spore_VI_D"/>
    <property type="match status" value="1"/>
</dbReference>
<gene>
    <name evidence="4" type="primary">spoVID</name>
    <name evidence="4" type="ORF">E2L03_03635</name>
</gene>
<feature type="region of interest" description="Disordered" evidence="2">
    <location>
        <begin position="205"/>
        <end position="225"/>
    </location>
</feature>
<evidence type="ECO:0000259" key="3">
    <source>
        <dbReference type="PROSITE" id="PS51782"/>
    </source>
</evidence>
<evidence type="ECO:0000313" key="5">
    <source>
        <dbReference type="Proteomes" id="UP000298210"/>
    </source>
</evidence>